<name>A0A5C8Z950_9GAMM</name>
<keyword evidence="1 5" id="KW-0378">Hydrolase</keyword>
<dbReference type="Proteomes" id="UP000321764">
    <property type="component" value="Unassembled WGS sequence"/>
</dbReference>
<keyword evidence="6" id="KW-1185">Reference proteome</keyword>
<dbReference type="Gene3D" id="3.40.630.10">
    <property type="entry name" value="Zn peptidases"/>
    <property type="match status" value="2"/>
</dbReference>
<dbReference type="SUPFAM" id="SSF53187">
    <property type="entry name" value="Zn-dependent exopeptidases"/>
    <property type="match status" value="1"/>
</dbReference>
<evidence type="ECO:0000259" key="4">
    <source>
        <dbReference type="Pfam" id="PF07687"/>
    </source>
</evidence>
<dbReference type="GO" id="GO:0046872">
    <property type="term" value="F:metal ion binding"/>
    <property type="evidence" value="ECO:0007669"/>
    <property type="project" value="UniProtKB-KW"/>
</dbReference>
<feature type="binding site" evidence="2">
    <location>
        <position position="194"/>
    </location>
    <ligand>
        <name>Mn(2+)</name>
        <dbReference type="ChEBI" id="CHEBI:29035"/>
        <label>2</label>
    </ligand>
</feature>
<dbReference type="GO" id="GO:0071713">
    <property type="term" value="F:para-aminobenzoyl-glutamate hydrolase activity"/>
    <property type="evidence" value="ECO:0007669"/>
    <property type="project" value="TreeGrafter"/>
</dbReference>
<dbReference type="GO" id="GO:0046657">
    <property type="term" value="P:folic acid catabolic process"/>
    <property type="evidence" value="ECO:0007669"/>
    <property type="project" value="TreeGrafter"/>
</dbReference>
<feature type="binding site" evidence="2">
    <location>
        <position position="160"/>
    </location>
    <ligand>
        <name>Mn(2+)</name>
        <dbReference type="ChEBI" id="CHEBI:29035"/>
        <label>2</label>
    </ligand>
</feature>
<feature type="domain" description="Peptidase M20 dimerisation" evidence="4">
    <location>
        <begin position="236"/>
        <end position="328"/>
    </location>
</feature>
<dbReference type="PIRSF" id="PIRSF005962">
    <property type="entry name" value="Pept_M20D_amidohydro"/>
    <property type="match status" value="1"/>
</dbReference>
<sequence>MTDRILPTKDIDQGELEEVVRLRRHFHQRPELAFTEFWTTREICQYLQGLGYSIQYGKDLYKNAYPSVQHISELAALDANLVDEAYAQVTSEYPNDPWLEQMQGGFTGLIATLDSEVSGPTVGFRFDIDGLPIKESAESSHLPSSNSFTSSNENMHACGHDGHTSIGLALAKQISEQIDQLTGRFVLVFQPAEEGPSGGKVFAQFSVFQQLDYFVALHVGILDARRIVCGLSFLSLKSFTVRFKGTNAHAAVSPELGRNALLAACSAVTNIFAISRHSDGVSRMNVGQFHSDNPANVISGLAEFELELRGQSNEICDFLYQRAQDVLQGIALAYGVEVEMEPLGEYVMAENGAASVQLMKQAVLDAGVPEELITDYELTPGSEDATFMMNEVNRSGGSASYLCLGSQTFGGHHHPEFNFDEDMLLYGVDILWRYIQRVNESEK</sequence>
<dbReference type="PANTHER" id="PTHR30575">
    <property type="entry name" value="PEPTIDASE M20"/>
    <property type="match status" value="1"/>
</dbReference>
<feature type="region of interest" description="Disordered" evidence="3">
    <location>
        <begin position="137"/>
        <end position="156"/>
    </location>
</feature>
<dbReference type="AlphaFoldDB" id="A0A5C8Z950"/>
<dbReference type="Pfam" id="PF01546">
    <property type="entry name" value="Peptidase_M20"/>
    <property type="match status" value="1"/>
</dbReference>
<evidence type="ECO:0000256" key="3">
    <source>
        <dbReference type="SAM" id="MobiDB-lite"/>
    </source>
</evidence>
<dbReference type="OrthoDB" id="9777385at2"/>
<dbReference type="EMBL" id="VKAD01000001">
    <property type="protein sequence ID" value="TXR53380.1"/>
    <property type="molecule type" value="Genomic_DNA"/>
</dbReference>
<dbReference type="RefSeq" id="WP_147712702.1">
    <property type="nucleotide sequence ID" value="NZ_VKAD01000001.1"/>
</dbReference>
<dbReference type="InterPro" id="IPR017439">
    <property type="entry name" value="Amidohydrolase"/>
</dbReference>
<dbReference type="Pfam" id="PF07687">
    <property type="entry name" value="M20_dimer"/>
    <property type="match status" value="1"/>
</dbReference>
<dbReference type="InterPro" id="IPR002933">
    <property type="entry name" value="Peptidase_M20"/>
</dbReference>
<dbReference type="NCBIfam" id="TIGR01891">
    <property type="entry name" value="amidohydrolases"/>
    <property type="match status" value="1"/>
</dbReference>
<gene>
    <name evidence="5" type="ORF">FME95_02070</name>
</gene>
<keyword evidence="2" id="KW-0479">Metal-binding</keyword>
<organism evidence="5 6">
    <name type="scientific">Reinekea thalattae</name>
    <dbReference type="NCBI Taxonomy" id="2593301"/>
    <lineage>
        <taxon>Bacteria</taxon>
        <taxon>Pseudomonadati</taxon>
        <taxon>Pseudomonadota</taxon>
        <taxon>Gammaproteobacteria</taxon>
        <taxon>Oceanospirillales</taxon>
        <taxon>Saccharospirillaceae</taxon>
        <taxon>Reinekea</taxon>
    </lineage>
</organism>
<comment type="caution">
    <text evidence="5">The sequence shown here is derived from an EMBL/GenBank/DDBJ whole genome shotgun (WGS) entry which is preliminary data.</text>
</comment>
<feature type="compositionally biased region" description="Polar residues" evidence="3">
    <location>
        <begin position="139"/>
        <end position="154"/>
    </location>
</feature>
<dbReference type="SUPFAM" id="SSF55031">
    <property type="entry name" value="Bacterial exopeptidase dimerisation domain"/>
    <property type="match status" value="1"/>
</dbReference>
<dbReference type="InterPro" id="IPR036264">
    <property type="entry name" value="Bact_exopeptidase_dim_dom"/>
</dbReference>
<comment type="cofactor">
    <cofactor evidence="2">
        <name>Mn(2+)</name>
        <dbReference type="ChEBI" id="CHEBI:29035"/>
    </cofactor>
    <text evidence="2">The Mn(2+) ion enhances activity.</text>
</comment>
<evidence type="ECO:0000256" key="1">
    <source>
        <dbReference type="ARBA" id="ARBA00022801"/>
    </source>
</evidence>
<accession>A0A5C8Z950</accession>
<protein>
    <submittedName>
        <fullName evidence="5">Amidohydrolase</fullName>
    </submittedName>
</protein>
<dbReference type="GO" id="GO:0005737">
    <property type="term" value="C:cytoplasm"/>
    <property type="evidence" value="ECO:0007669"/>
    <property type="project" value="TreeGrafter"/>
</dbReference>
<feature type="binding site" evidence="2">
    <location>
        <position position="218"/>
    </location>
    <ligand>
        <name>Mn(2+)</name>
        <dbReference type="ChEBI" id="CHEBI:29035"/>
        <label>2</label>
    </ligand>
</feature>
<proteinExistence type="predicted"/>
<evidence type="ECO:0000256" key="2">
    <source>
        <dbReference type="PIRSR" id="PIRSR005962-1"/>
    </source>
</evidence>
<dbReference type="PANTHER" id="PTHR30575:SF3">
    <property type="entry name" value="PEPTIDASE M20 DIMERISATION DOMAIN-CONTAINING PROTEIN"/>
    <property type="match status" value="1"/>
</dbReference>
<evidence type="ECO:0000313" key="5">
    <source>
        <dbReference type="EMBL" id="TXR53380.1"/>
    </source>
</evidence>
<dbReference type="GO" id="GO:0016805">
    <property type="term" value="F:dipeptidase activity"/>
    <property type="evidence" value="ECO:0007669"/>
    <property type="project" value="TreeGrafter"/>
</dbReference>
<feature type="binding site" evidence="2">
    <location>
        <position position="158"/>
    </location>
    <ligand>
        <name>Mn(2+)</name>
        <dbReference type="ChEBI" id="CHEBI:29035"/>
        <label>2</label>
    </ligand>
</feature>
<keyword evidence="2" id="KW-0464">Manganese</keyword>
<evidence type="ECO:0000313" key="6">
    <source>
        <dbReference type="Proteomes" id="UP000321764"/>
    </source>
</evidence>
<dbReference type="InterPro" id="IPR052030">
    <property type="entry name" value="Peptidase_M20/M20A_hydrolases"/>
</dbReference>
<reference evidence="5 6" key="1">
    <citation type="submission" date="2019-07" db="EMBL/GenBank/DDBJ databases">
        <title>Reinekea sp. strain SSH23 genome sequencing and assembly.</title>
        <authorList>
            <person name="Kim I."/>
        </authorList>
    </citation>
    <scope>NUCLEOTIDE SEQUENCE [LARGE SCALE GENOMIC DNA]</scope>
    <source>
        <strain evidence="5 6">SSH23</strain>
    </source>
</reference>
<feature type="binding site" evidence="2">
    <location>
        <position position="413"/>
    </location>
    <ligand>
        <name>Mn(2+)</name>
        <dbReference type="ChEBI" id="CHEBI:29035"/>
        <label>2</label>
    </ligand>
</feature>
<dbReference type="InterPro" id="IPR011650">
    <property type="entry name" value="Peptidase_M20_dimer"/>
</dbReference>